<feature type="compositionally biased region" description="Polar residues" evidence="1">
    <location>
        <begin position="265"/>
        <end position="282"/>
    </location>
</feature>
<evidence type="ECO:0000259" key="2">
    <source>
        <dbReference type="Pfam" id="PF03732"/>
    </source>
</evidence>
<proteinExistence type="predicted"/>
<dbReference type="PANTHER" id="PTHR33223">
    <property type="entry name" value="CCHC-TYPE DOMAIN-CONTAINING PROTEIN"/>
    <property type="match status" value="1"/>
</dbReference>
<dbReference type="InterPro" id="IPR005162">
    <property type="entry name" value="Retrotrans_gag_dom"/>
</dbReference>
<organism evidence="3 4">
    <name type="scientific">Priapulus caudatus</name>
    <name type="common">Priapulid worm</name>
    <dbReference type="NCBI Taxonomy" id="37621"/>
    <lineage>
        <taxon>Eukaryota</taxon>
        <taxon>Metazoa</taxon>
        <taxon>Ecdysozoa</taxon>
        <taxon>Scalidophora</taxon>
        <taxon>Priapulida</taxon>
        <taxon>Priapulimorpha</taxon>
        <taxon>Priapulimorphida</taxon>
        <taxon>Priapulidae</taxon>
        <taxon>Priapulus</taxon>
    </lineage>
</organism>
<name>A0ABM1EWX4_PRICU</name>
<reference evidence="4" key="1">
    <citation type="submission" date="2025-08" db="UniProtKB">
        <authorList>
            <consortium name="RefSeq"/>
        </authorList>
    </citation>
    <scope>IDENTIFICATION</scope>
</reference>
<sequence>MYQPAYNLRSNPAGEITTTADSSPHATPGRQNDGQVHDSWYTSTIAMPGVLQIEKFKGSGQDVVDWMATYETLAALIYKDSALAMLPTHLQDPARAWFMKQPAAKKTTMTAVRELFVTRFQRPKEIDLGVLTAVQQPSESVQDYIIRLESKFEPALPEQYKVAIALNGLNQAHQIYLRQHNPQSLEVLVKLAHNLPATTTPFVQPANTGQVASVQDSLRKEIDDLRHLVQNLVVSHHEIASAAPDSERQHQQRRNFNHRRHSPARQHQQQRYDQHGNTQTPGSYRRRDANFNTDPWNFRSILAWIVLVLGTIAPVGMASEDLIFCVNYGIIMEAKGELHFSPDSWLHTVRIQLPSTAPRVQPFVCADASAKCSALRAMALREVVLRKDVTNTVHTLQSWVTEIIPKPREQHRRRSRSLLPFIGDISSLLFGTATPADLQRVATHVNSLIAHIRVRQAK</sequence>
<dbReference type="RefSeq" id="XP_014676695.1">
    <property type="nucleotide sequence ID" value="XM_014821209.1"/>
</dbReference>
<feature type="region of interest" description="Disordered" evidence="1">
    <location>
        <begin position="1"/>
        <end position="35"/>
    </location>
</feature>
<feature type="region of interest" description="Disordered" evidence="1">
    <location>
        <begin position="240"/>
        <end position="288"/>
    </location>
</feature>
<accession>A0ABM1EWX4</accession>
<feature type="domain" description="Retrotransposon gag" evidence="2">
    <location>
        <begin position="85"/>
        <end position="171"/>
    </location>
</feature>
<evidence type="ECO:0000313" key="3">
    <source>
        <dbReference type="Proteomes" id="UP000695022"/>
    </source>
</evidence>
<feature type="compositionally biased region" description="Polar residues" evidence="1">
    <location>
        <begin position="16"/>
        <end position="35"/>
    </location>
</feature>
<dbReference type="Pfam" id="PF03732">
    <property type="entry name" value="Retrotrans_gag"/>
    <property type="match status" value="1"/>
</dbReference>
<evidence type="ECO:0000256" key="1">
    <source>
        <dbReference type="SAM" id="MobiDB-lite"/>
    </source>
</evidence>
<keyword evidence="3" id="KW-1185">Reference proteome</keyword>
<evidence type="ECO:0000313" key="4">
    <source>
        <dbReference type="RefSeq" id="XP_014676695.1"/>
    </source>
</evidence>
<gene>
    <name evidence="4" type="primary">LOC106816588</name>
</gene>
<protein>
    <submittedName>
        <fullName evidence="4">Uncharacterized protein LOC106816588</fullName>
    </submittedName>
</protein>
<dbReference type="GeneID" id="106816588"/>
<feature type="compositionally biased region" description="Basic residues" evidence="1">
    <location>
        <begin position="251"/>
        <end position="264"/>
    </location>
</feature>
<feature type="compositionally biased region" description="Basic and acidic residues" evidence="1">
    <location>
        <begin position="240"/>
        <end position="250"/>
    </location>
</feature>
<dbReference type="Proteomes" id="UP000695022">
    <property type="component" value="Unplaced"/>
</dbReference>
<dbReference type="PANTHER" id="PTHR33223:SF6">
    <property type="entry name" value="CCHC-TYPE DOMAIN-CONTAINING PROTEIN"/>
    <property type="match status" value="1"/>
</dbReference>